<sequence length="247" mass="28954">MVFLGATNSFVILTVDRLIIFSLDERILVNRSNEVRKEVDFNAVSVELPSFAMFPENTSKMRRRVLSLFRSFYLLSKRRRKREPSRERKKKWKKSPMLPASSRYENICGINKIFSSRMSNVIKSLSHPLQISLPLYIPNAVRDTVDRSIVRSVDSRSVERTRLVHEFSLMHLLYAPPRELIPDISAQVSEAKRSAFVSRDTYVRWSAEESHESKRHTLGRLKIYFKIGDLRTRSFVRKCEKSCFYLS</sequence>
<dbReference type="Proteomes" id="UP000600918">
    <property type="component" value="Unassembled WGS sequence"/>
</dbReference>
<accession>A0A834K1D2</accession>
<gene>
    <name evidence="1" type="ORF">H0235_016361</name>
</gene>
<reference evidence="1" key="1">
    <citation type="journal article" date="2020" name="G3 (Bethesda)">
        <title>High-Quality Assemblies for Three Invasive Social Wasps from the &lt;i&gt;Vespula&lt;/i&gt; Genus.</title>
        <authorList>
            <person name="Harrop T.W.R."/>
            <person name="Guhlin J."/>
            <person name="McLaughlin G.M."/>
            <person name="Permina E."/>
            <person name="Stockwell P."/>
            <person name="Gilligan J."/>
            <person name="Le Lec M.F."/>
            <person name="Gruber M.A.M."/>
            <person name="Quinn O."/>
            <person name="Lovegrove M."/>
            <person name="Duncan E.J."/>
            <person name="Remnant E.J."/>
            <person name="Van Eeckhoven J."/>
            <person name="Graham B."/>
            <person name="Knapp R.A."/>
            <person name="Langford K.W."/>
            <person name="Kronenberg Z."/>
            <person name="Press M.O."/>
            <person name="Eacker S.M."/>
            <person name="Wilson-Rankin E.E."/>
            <person name="Purcell J."/>
            <person name="Lester P.J."/>
            <person name="Dearden P.K."/>
        </authorList>
    </citation>
    <scope>NUCLEOTIDE SEQUENCE</scope>
    <source>
        <strain evidence="1">Volc-1</strain>
    </source>
</reference>
<name>A0A834K1D2_VESPE</name>
<organism evidence="1 2">
    <name type="scientific">Vespula pensylvanica</name>
    <name type="common">Western yellow jacket</name>
    <name type="synonym">Wasp</name>
    <dbReference type="NCBI Taxonomy" id="30213"/>
    <lineage>
        <taxon>Eukaryota</taxon>
        <taxon>Metazoa</taxon>
        <taxon>Ecdysozoa</taxon>
        <taxon>Arthropoda</taxon>
        <taxon>Hexapoda</taxon>
        <taxon>Insecta</taxon>
        <taxon>Pterygota</taxon>
        <taxon>Neoptera</taxon>
        <taxon>Endopterygota</taxon>
        <taxon>Hymenoptera</taxon>
        <taxon>Apocrita</taxon>
        <taxon>Aculeata</taxon>
        <taxon>Vespoidea</taxon>
        <taxon>Vespidae</taxon>
        <taxon>Vespinae</taxon>
        <taxon>Vespula</taxon>
    </lineage>
</organism>
<proteinExistence type="predicted"/>
<keyword evidence="2" id="KW-1185">Reference proteome</keyword>
<comment type="caution">
    <text evidence="1">The sequence shown here is derived from an EMBL/GenBank/DDBJ whole genome shotgun (WGS) entry which is preliminary data.</text>
</comment>
<evidence type="ECO:0000313" key="1">
    <source>
        <dbReference type="EMBL" id="KAF7396824.1"/>
    </source>
</evidence>
<dbReference type="AlphaFoldDB" id="A0A834K1D2"/>
<evidence type="ECO:0000313" key="2">
    <source>
        <dbReference type="Proteomes" id="UP000600918"/>
    </source>
</evidence>
<dbReference type="EMBL" id="JACSDY010000020">
    <property type="protein sequence ID" value="KAF7396824.1"/>
    <property type="molecule type" value="Genomic_DNA"/>
</dbReference>
<protein>
    <submittedName>
        <fullName evidence="1">Uncharacterized protein</fullName>
    </submittedName>
</protein>